<keyword evidence="5" id="KW-1185">Reference proteome</keyword>
<keyword evidence="3" id="KW-0884">PQQ biosynthesis</keyword>
<dbReference type="AlphaFoldDB" id="A0A316BRU7"/>
<proteinExistence type="predicted"/>
<organism evidence="4 5">
    <name type="scientific">Pseudaminobacter salicylatoxidans</name>
    <dbReference type="NCBI Taxonomy" id="93369"/>
    <lineage>
        <taxon>Bacteria</taxon>
        <taxon>Pseudomonadati</taxon>
        <taxon>Pseudomonadota</taxon>
        <taxon>Alphaproteobacteria</taxon>
        <taxon>Hyphomicrobiales</taxon>
        <taxon>Phyllobacteriaceae</taxon>
        <taxon>Pseudaminobacter</taxon>
    </lineage>
</organism>
<dbReference type="EMBL" id="QGGG01000020">
    <property type="protein sequence ID" value="PWJ75796.1"/>
    <property type="molecule type" value="Genomic_DNA"/>
</dbReference>
<dbReference type="GO" id="GO:0018189">
    <property type="term" value="P:pyrroloquinoline quinone biosynthetic process"/>
    <property type="evidence" value="ECO:0007669"/>
    <property type="project" value="UniProtKB-UniPathway"/>
</dbReference>
<accession>A0A316BRU7</accession>
<evidence type="ECO:0000256" key="2">
    <source>
        <dbReference type="ARBA" id="ARBA00011741"/>
    </source>
</evidence>
<dbReference type="Gene3D" id="1.10.10.1150">
    <property type="entry name" value="Coenzyme PQQ synthesis protein D (PqqD)"/>
    <property type="match status" value="1"/>
</dbReference>
<comment type="pathway">
    <text evidence="1">Cofactor biosynthesis; pyrroloquinoline quinone biosynthesis.</text>
</comment>
<dbReference type="InterPro" id="IPR022479">
    <property type="entry name" value="PqqD_bac"/>
</dbReference>
<protein>
    <submittedName>
        <fullName evidence="4">Pyrroloquinoline quinone biosynthesis protein D</fullName>
    </submittedName>
</protein>
<dbReference type="InterPro" id="IPR008792">
    <property type="entry name" value="PQQD"/>
</dbReference>
<dbReference type="NCBIfam" id="TIGR03859">
    <property type="entry name" value="PQQ_PqqD"/>
    <property type="match status" value="1"/>
</dbReference>
<sequence length="99" mass="11179">MMISRPERSTITTLSMPSLPDHVRIQFDPIRQAWAVLSPERVFWPNDVSLDILRHCDGQTTVAAIITALAGEYDAPEEDVAADVLDFLQEWNDKLLVKS</sequence>
<dbReference type="GO" id="GO:0048038">
    <property type="term" value="F:quinone binding"/>
    <property type="evidence" value="ECO:0007669"/>
    <property type="project" value="InterPro"/>
</dbReference>
<name>A0A316BRU7_PSESE</name>
<evidence type="ECO:0000256" key="1">
    <source>
        <dbReference type="ARBA" id="ARBA00004886"/>
    </source>
</evidence>
<dbReference type="RefSeq" id="WP_019171279.1">
    <property type="nucleotide sequence ID" value="NZ_QGGG01000020.1"/>
</dbReference>
<dbReference type="Proteomes" id="UP000245396">
    <property type="component" value="Unassembled WGS sequence"/>
</dbReference>
<dbReference type="Pfam" id="PF05402">
    <property type="entry name" value="PqqD"/>
    <property type="match status" value="1"/>
</dbReference>
<dbReference type="InterPro" id="IPR041881">
    <property type="entry name" value="PqqD_sf"/>
</dbReference>
<evidence type="ECO:0000313" key="4">
    <source>
        <dbReference type="EMBL" id="PWJ75796.1"/>
    </source>
</evidence>
<comment type="caution">
    <text evidence="4">The sequence shown here is derived from an EMBL/GenBank/DDBJ whole genome shotgun (WGS) entry which is preliminary data.</text>
</comment>
<comment type="subunit">
    <text evidence="2">Monomer. Interacts with PqqE.</text>
</comment>
<dbReference type="UniPathway" id="UPA00539"/>
<dbReference type="STRING" id="1192868.GCA_000304395_01632"/>
<evidence type="ECO:0000256" key="3">
    <source>
        <dbReference type="ARBA" id="ARBA00022905"/>
    </source>
</evidence>
<gene>
    <name evidence="4" type="ORF">C7441_12054</name>
</gene>
<reference evidence="4 5" key="1">
    <citation type="submission" date="2018-05" db="EMBL/GenBank/DDBJ databases">
        <title>Genomic Encyclopedia of Type Strains, Phase IV (KMG-IV): sequencing the most valuable type-strain genomes for metagenomic binning, comparative biology and taxonomic classification.</title>
        <authorList>
            <person name="Goeker M."/>
        </authorList>
    </citation>
    <scope>NUCLEOTIDE SEQUENCE [LARGE SCALE GENOMIC DNA]</scope>
    <source>
        <strain evidence="4 5">DSM 6986</strain>
    </source>
</reference>
<evidence type="ECO:0000313" key="5">
    <source>
        <dbReference type="Proteomes" id="UP000245396"/>
    </source>
</evidence>